<gene>
    <name evidence="2" type="ORF">QO005_000535</name>
</gene>
<organism evidence="2 3">
    <name type="scientific">Rhizobium paknamense</name>
    <dbReference type="NCBI Taxonomy" id="1206817"/>
    <lineage>
        <taxon>Bacteria</taxon>
        <taxon>Pseudomonadati</taxon>
        <taxon>Pseudomonadota</taxon>
        <taxon>Alphaproteobacteria</taxon>
        <taxon>Hyphomicrobiales</taxon>
        <taxon>Rhizobiaceae</taxon>
        <taxon>Rhizobium/Agrobacterium group</taxon>
        <taxon>Rhizobium</taxon>
    </lineage>
</organism>
<feature type="transmembrane region" description="Helical" evidence="1">
    <location>
        <begin position="6"/>
        <end position="27"/>
    </location>
</feature>
<dbReference type="RefSeq" id="WP_307156405.1">
    <property type="nucleotide sequence ID" value="NZ_JAUSWH010000001.1"/>
</dbReference>
<evidence type="ECO:0000313" key="3">
    <source>
        <dbReference type="Proteomes" id="UP001235269"/>
    </source>
</evidence>
<accession>A0ABU0I9R4</accession>
<evidence type="ECO:0000256" key="1">
    <source>
        <dbReference type="SAM" id="Phobius"/>
    </source>
</evidence>
<evidence type="ECO:0000313" key="2">
    <source>
        <dbReference type="EMBL" id="MDQ0454220.1"/>
    </source>
</evidence>
<reference evidence="2 3" key="1">
    <citation type="submission" date="2023-07" db="EMBL/GenBank/DDBJ databases">
        <title>Genomic Encyclopedia of Type Strains, Phase IV (KMG-IV): sequencing the most valuable type-strain genomes for metagenomic binning, comparative biology and taxonomic classification.</title>
        <authorList>
            <person name="Goeker M."/>
        </authorList>
    </citation>
    <scope>NUCLEOTIDE SEQUENCE [LARGE SCALE GENOMIC DNA]</scope>
    <source>
        <strain evidence="2 3">DSM 100301</strain>
    </source>
</reference>
<proteinExistence type="predicted"/>
<keyword evidence="1" id="KW-0472">Membrane</keyword>
<dbReference type="Proteomes" id="UP001235269">
    <property type="component" value="Unassembled WGS sequence"/>
</dbReference>
<keyword evidence="1" id="KW-1133">Transmembrane helix</keyword>
<comment type="caution">
    <text evidence="2">The sequence shown here is derived from an EMBL/GenBank/DDBJ whole genome shotgun (WGS) entry which is preliminary data.</text>
</comment>
<keyword evidence="1" id="KW-0812">Transmembrane</keyword>
<name>A0ABU0I9R4_9HYPH</name>
<protein>
    <submittedName>
        <fullName evidence="2">Uncharacterized protein</fullName>
    </submittedName>
</protein>
<sequence length="53" mass="5506">MMPVAIRLTAITALMAVFAVSFSTLVLNHNRPLRHGHGGGFSAILSDNSGKAG</sequence>
<dbReference type="EMBL" id="JAUSWH010000001">
    <property type="protein sequence ID" value="MDQ0454220.1"/>
    <property type="molecule type" value="Genomic_DNA"/>
</dbReference>
<keyword evidence="3" id="KW-1185">Reference proteome</keyword>